<protein>
    <submittedName>
        <fullName evidence="1">Uncharacterized protein</fullName>
    </submittedName>
</protein>
<evidence type="ECO:0000313" key="1">
    <source>
        <dbReference type="EMBL" id="WFG00134.1"/>
    </source>
</evidence>
<geneLocation type="plasmid" evidence="1 2">
    <name>pAC1520</name>
</geneLocation>
<dbReference type="EMBL" id="CP120943">
    <property type="protein sequence ID" value="WFG00134.1"/>
    <property type="molecule type" value="Genomic_DNA"/>
</dbReference>
<accession>A0AAJ6CQY7</accession>
<gene>
    <name evidence="1" type="ORF">P5S46_21805</name>
</gene>
<name>A0AAJ6CQY7_AERCA</name>
<reference evidence="1" key="1">
    <citation type="submission" date="2023-03" db="EMBL/GenBank/DDBJ databases">
        <title>Aeromonas caviae strain AC1520.</title>
        <authorList>
            <person name="Xie T."/>
            <person name="Zhang Q."/>
            <person name="Deng J."/>
            <person name="Li X."/>
        </authorList>
    </citation>
    <scope>NUCLEOTIDE SEQUENCE</scope>
    <source>
        <strain evidence="1">AC1520</strain>
        <plasmid evidence="1">pAC1520</plasmid>
    </source>
</reference>
<proteinExistence type="predicted"/>
<dbReference type="Proteomes" id="UP001218423">
    <property type="component" value="Plasmid pAC1520"/>
</dbReference>
<evidence type="ECO:0000313" key="2">
    <source>
        <dbReference type="Proteomes" id="UP001218423"/>
    </source>
</evidence>
<dbReference type="RefSeq" id="WP_128341436.1">
    <property type="nucleotide sequence ID" value="NZ_CAWOMG010000111.1"/>
</dbReference>
<organism evidence="1 2">
    <name type="scientific">Aeromonas caviae</name>
    <name type="common">Aeromonas punctata</name>
    <dbReference type="NCBI Taxonomy" id="648"/>
    <lineage>
        <taxon>Bacteria</taxon>
        <taxon>Pseudomonadati</taxon>
        <taxon>Pseudomonadota</taxon>
        <taxon>Gammaproteobacteria</taxon>
        <taxon>Aeromonadales</taxon>
        <taxon>Aeromonadaceae</taxon>
        <taxon>Aeromonas</taxon>
    </lineage>
</organism>
<dbReference type="AlphaFoldDB" id="A0AAJ6CQY7"/>
<sequence>MAHFDVEVDRLVAEINSIATGLRLKAAAIDEVASRIAASRNPADASQVAELVQGAMANSGIDRLFQQAIRVARAEDRE</sequence>
<keyword evidence="1" id="KW-0614">Plasmid</keyword>